<dbReference type="PANTHER" id="PTHR47608">
    <property type="entry name" value="SERINE PROTEASE INHIBITOR KAZAL-TYPE 2, SPINK2"/>
    <property type="match status" value="1"/>
</dbReference>
<accession>A0A8I5T914</accession>
<dbReference type="PANTHER" id="PTHR47608:SF1">
    <property type="entry name" value="SERINE PROTEASE INHIBITOR KAZAL-TYPE 2"/>
    <property type="match status" value="1"/>
</dbReference>
<dbReference type="AlphaFoldDB" id="A0A8I5T914"/>
<feature type="region of interest" description="Disordered" evidence="6">
    <location>
        <begin position="59"/>
        <end position="104"/>
    </location>
</feature>
<proteinExistence type="predicted"/>
<feature type="compositionally biased region" description="Low complexity" evidence="6">
    <location>
        <begin position="17"/>
        <end position="28"/>
    </location>
</feature>
<feature type="region of interest" description="Disordered" evidence="6">
    <location>
        <begin position="1"/>
        <end position="30"/>
    </location>
</feature>
<evidence type="ECO:0000256" key="2">
    <source>
        <dbReference type="ARBA" id="ARBA00022525"/>
    </source>
</evidence>
<reference evidence="8 9" key="1">
    <citation type="submission" date="2008-02" db="EMBL/GenBank/DDBJ databases">
        <title>A 6x draft sequence assembly of the Pongo pygmaeus abelii genome.</title>
        <authorList>
            <person name="Wilson R.K."/>
            <person name="Mardis E."/>
        </authorList>
    </citation>
    <scope>NUCLEOTIDE SEQUENCE [LARGE SCALE GENOMIC DNA]</scope>
</reference>
<dbReference type="PRINTS" id="PR01217">
    <property type="entry name" value="PRICHEXTENSN"/>
</dbReference>
<protein>
    <submittedName>
        <fullName evidence="8">Serine peptidase inhibitor Kazal type 2</fullName>
    </submittedName>
</protein>
<evidence type="ECO:0000313" key="8">
    <source>
        <dbReference type="Ensembl" id="ENSPPYP00000030184.1"/>
    </source>
</evidence>
<evidence type="ECO:0000256" key="1">
    <source>
        <dbReference type="ARBA" id="ARBA00004613"/>
    </source>
</evidence>
<gene>
    <name evidence="8" type="primary">SPINK2</name>
</gene>
<keyword evidence="9" id="KW-1185">Reference proteome</keyword>
<dbReference type="GeneTree" id="ENSGT00530000064285"/>
<evidence type="ECO:0000256" key="5">
    <source>
        <dbReference type="ARBA" id="ARBA00023157"/>
    </source>
</evidence>
<dbReference type="GO" id="GO:0007286">
    <property type="term" value="P:spermatid development"/>
    <property type="evidence" value="ECO:0007669"/>
    <property type="project" value="InterPro"/>
</dbReference>
<sequence>GGTGLPLRLLGGRRRCGGTTAPSSISVAPPSPWPPPPSFFLSPSQPFLVLPQPFTAPLPTAPLPSPPTAAFPPTLAPPLPPPSPRPVARALPASGAGTRAQGLDGPHGRRMALAVLRLAPLLLAVTFAASLIPQFGLFSKYRPPNCAQYRLPGCPRHFNPVCGSDMSTYANECTLCMKIREGGHNIKIIRNGPC</sequence>
<feature type="domain" description="Kazal-like" evidence="7">
    <location>
        <begin position="140"/>
        <end position="194"/>
    </location>
</feature>
<keyword evidence="5" id="KW-1015">Disulfide bond</keyword>
<keyword evidence="2" id="KW-0964">Secreted</keyword>
<evidence type="ECO:0000259" key="7">
    <source>
        <dbReference type="PROSITE" id="PS51465"/>
    </source>
</evidence>
<dbReference type="Pfam" id="PF00050">
    <property type="entry name" value="Kazal_1"/>
    <property type="match status" value="1"/>
</dbReference>
<dbReference type="FunFam" id="3.30.60.30:FF:000031">
    <property type="entry name" value="Serine protease inhibitor Kazal-type 2"/>
    <property type="match status" value="1"/>
</dbReference>
<comment type="subcellular location">
    <subcellularLocation>
        <location evidence="1">Secreted</location>
    </subcellularLocation>
</comment>
<name>A0A8I5T914_PONAB</name>
<dbReference type="PROSITE" id="PS00282">
    <property type="entry name" value="KAZAL_1"/>
    <property type="match status" value="1"/>
</dbReference>
<dbReference type="OMA" id="WREPNCA"/>
<dbReference type="SUPFAM" id="SSF100895">
    <property type="entry name" value="Kazal-type serine protease inhibitors"/>
    <property type="match status" value="1"/>
</dbReference>
<dbReference type="GO" id="GO:0004867">
    <property type="term" value="F:serine-type endopeptidase inhibitor activity"/>
    <property type="evidence" value="ECO:0007669"/>
    <property type="project" value="UniProtKB-KW"/>
</dbReference>
<organism evidence="8 9">
    <name type="scientific">Pongo abelii</name>
    <name type="common">Sumatran orangutan</name>
    <name type="synonym">Pongo pygmaeus abelii</name>
    <dbReference type="NCBI Taxonomy" id="9601"/>
    <lineage>
        <taxon>Eukaryota</taxon>
        <taxon>Metazoa</taxon>
        <taxon>Chordata</taxon>
        <taxon>Craniata</taxon>
        <taxon>Vertebrata</taxon>
        <taxon>Euteleostomi</taxon>
        <taxon>Mammalia</taxon>
        <taxon>Eutheria</taxon>
        <taxon>Euarchontoglires</taxon>
        <taxon>Primates</taxon>
        <taxon>Haplorrhini</taxon>
        <taxon>Catarrhini</taxon>
        <taxon>Hominidae</taxon>
        <taxon>Pongo</taxon>
    </lineage>
</organism>
<feature type="compositionally biased region" description="Low complexity" evidence="6">
    <location>
        <begin position="1"/>
        <end position="10"/>
    </location>
</feature>
<keyword evidence="4" id="KW-0722">Serine protease inhibitor</keyword>
<keyword evidence="3" id="KW-0646">Protease inhibitor</keyword>
<feature type="compositionally biased region" description="Pro residues" evidence="6">
    <location>
        <begin position="59"/>
        <end position="85"/>
    </location>
</feature>
<dbReference type="InterPro" id="IPR042167">
    <property type="entry name" value="SPINK2"/>
</dbReference>
<dbReference type="PROSITE" id="PS51465">
    <property type="entry name" value="KAZAL_2"/>
    <property type="match status" value="1"/>
</dbReference>
<dbReference type="InterPro" id="IPR002350">
    <property type="entry name" value="Kazal_dom"/>
</dbReference>
<reference evidence="8" key="3">
    <citation type="submission" date="2025-09" db="UniProtKB">
        <authorList>
            <consortium name="Ensembl"/>
        </authorList>
    </citation>
    <scope>IDENTIFICATION</scope>
</reference>
<evidence type="ECO:0000256" key="4">
    <source>
        <dbReference type="ARBA" id="ARBA00022900"/>
    </source>
</evidence>
<dbReference type="Ensembl" id="ENSPPYT00000034306.1">
    <property type="protein sequence ID" value="ENSPPYP00000030184.1"/>
    <property type="gene ID" value="ENSPPYG00000031462.1"/>
</dbReference>
<dbReference type="Gene3D" id="3.30.60.30">
    <property type="match status" value="1"/>
</dbReference>
<dbReference type="GO" id="GO:0005576">
    <property type="term" value="C:extracellular region"/>
    <property type="evidence" value="ECO:0007669"/>
    <property type="project" value="UniProtKB-SubCell"/>
</dbReference>
<evidence type="ECO:0000256" key="6">
    <source>
        <dbReference type="SAM" id="MobiDB-lite"/>
    </source>
</evidence>
<dbReference type="InterPro" id="IPR036058">
    <property type="entry name" value="Kazal_dom_sf"/>
</dbReference>
<reference evidence="8" key="2">
    <citation type="submission" date="2025-08" db="UniProtKB">
        <authorList>
            <consortium name="Ensembl"/>
        </authorList>
    </citation>
    <scope>IDENTIFICATION</scope>
</reference>
<evidence type="ECO:0000256" key="3">
    <source>
        <dbReference type="ARBA" id="ARBA00022690"/>
    </source>
</evidence>
<evidence type="ECO:0000313" key="9">
    <source>
        <dbReference type="Proteomes" id="UP000001595"/>
    </source>
</evidence>
<dbReference type="Proteomes" id="UP000001595">
    <property type="component" value="Chromosome 4"/>
</dbReference>
<dbReference type="SMART" id="SM00280">
    <property type="entry name" value="KAZAL"/>
    <property type="match status" value="1"/>
</dbReference>